<feature type="region of interest" description="Disordered" evidence="1">
    <location>
        <begin position="24"/>
        <end position="69"/>
    </location>
</feature>
<comment type="caution">
    <text evidence="2">The sequence shown here is derived from an EMBL/GenBank/DDBJ whole genome shotgun (WGS) entry which is preliminary data.</text>
</comment>
<evidence type="ECO:0000313" key="2">
    <source>
        <dbReference type="EMBL" id="KAH3755288.1"/>
    </source>
</evidence>
<feature type="compositionally biased region" description="Low complexity" evidence="1">
    <location>
        <begin position="124"/>
        <end position="136"/>
    </location>
</feature>
<proteinExistence type="predicted"/>
<dbReference type="AlphaFoldDB" id="A0A9D4ICW0"/>
<evidence type="ECO:0000313" key="3">
    <source>
        <dbReference type="Proteomes" id="UP000828390"/>
    </source>
</evidence>
<keyword evidence="3" id="KW-1185">Reference proteome</keyword>
<dbReference type="Proteomes" id="UP000828390">
    <property type="component" value="Unassembled WGS sequence"/>
</dbReference>
<sequence>MSLTYIQHVTLICQAQLPPTRIKSRHSGYSVQHPPVMTRPPGQRVAAWGQTPTPMARPTTTTAEPPEMDDDVSTYAVTDGPWYGTATTQGYFGYNYGAAGGQSGGNSGERVVVEPVGGRLNAQRQQQWQRPASQQQFITGPQRRSTTTTTTTTVEPPEQGEVAASVLSDSPGIGGHCFCTFLQRCPADAQVRPGSCSMLHNMFTTVLRLPTIRCCYRPSIAKQLGL</sequence>
<feature type="region of interest" description="Disordered" evidence="1">
    <location>
        <begin position="124"/>
        <end position="154"/>
    </location>
</feature>
<feature type="compositionally biased region" description="Low complexity" evidence="1">
    <location>
        <begin position="51"/>
        <end position="65"/>
    </location>
</feature>
<protein>
    <submittedName>
        <fullName evidence="2">Uncharacterized protein</fullName>
    </submittedName>
</protein>
<dbReference type="EMBL" id="JAIWYP010000010">
    <property type="protein sequence ID" value="KAH3755288.1"/>
    <property type="molecule type" value="Genomic_DNA"/>
</dbReference>
<reference evidence="2" key="1">
    <citation type="journal article" date="2019" name="bioRxiv">
        <title>The Genome of the Zebra Mussel, Dreissena polymorpha: A Resource for Invasive Species Research.</title>
        <authorList>
            <person name="McCartney M.A."/>
            <person name="Auch B."/>
            <person name="Kono T."/>
            <person name="Mallez S."/>
            <person name="Zhang Y."/>
            <person name="Obille A."/>
            <person name="Becker A."/>
            <person name="Abrahante J.E."/>
            <person name="Garbe J."/>
            <person name="Badalamenti J.P."/>
            <person name="Herman A."/>
            <person name="Mangelson H."/>
            <person name="Liachko I."/>
            <person name="Sullivan S."/>
            <person name="Sone E.D."/>
            <person name="Koren S."/>
            <person name="Silverstein K.A.T."/>
            <person name="Beckman K.B."/>
            <person name="Gohl D.M."/>
        </authorList>
    </citation>
    <scope>NUCLEOTIDE SEQUENCE</scope>
    <source>
        <strain evidence="2">Duluth1</strain>
        <tissue evidence="2">Whole animal</tissue>
    </source>
</reference>
<reference evidence="2" key="2">
    <citation type="submission" date="2020-11" db="EMBL/GenBank/DDBJ databases">
        <authorList>
            <person name="McCartney M.A."/>
            <person name="Auch B."/>
            <person name="Kono T."/>
            <person name="Mallez S."/>
            <person name="Becker A."/>
            <person name="Gohl D.M."/>
            <person name="Silverstein K.A.T."/>
            <person name="Koren S."/>
            <person name="Bechman K.B."/>
            <person name="Herman A."/>
            <person name="Abrahante J.E."/>
            <person name="Garbe J."/>
        </authorList>
    </citation>
    <scope>NUCLEOTIDE SEQUENCE</scope>
    <source>
        <strain evidence="2">Duluth1</strain>
        <tissue evidence="2">Whole animal</tissue>
    </source>
</reference>
<name>A0A9D4ICW0_DREPO</name>
<accession>A0A9D4ICW0</accession>
<evidence type="ECO:0000256" key="1">
    <source>
        <dbReference type="SAM" id="MobiDB-lite"/>
    </source>
</evidence>
<gene>
    <name evidence="2" type="ORF">DPMN_189979</name>
</gene>
<organism evidence="2 3">
    <name type="scientific">Dreissena polymorpha</name>
    <name type="common">Zebra mussel</name>
    <name type="synonym">Mytilus polymorpha</name>
    <dbReference type="NCBI Taxonomy" id="45954"/>
    <lineage>
        <taxon>Eukaryota</taxon>
        <taxon>Metazoa</taxon>
        <taxon>Spiralia</taxon>
        <taxon>Lophotrochozoa</taxon>
        <taxon>Mollusca</taxon>
        <taxon>Bivalvia</taxon>
        <taxon>Autobranchia</taxon>
        <taxon>Heteroconchia</taxon>
        <taxon>Euheterodonta</taxon>
        <taxon>Imparidentia</taxon>
        <taxon>Neoheterodontei</taxon>
        <taxon>Myida</taxon>
        <taxon>Dreissenoidea</taxon>
        <taxon>Dreissenidae</taxon>
        <taxon>Dreissena</taxon>
    </lineage>
</organism>